<name>A0A9X3PNZ2_9ACTN</name>
<dbReference type="RefSeq" id="WP_270123663.1">
    <property type="nucleotide sequence ID" value="NZ_BAAAOM010000004.1"/>
</dbReference>
<evidence type="ECO:0000313" key="5">
    <source>
        <dbReference type="Proteomes" id="UP001183604"/>
    </source>
</evidence>
<keyword evidence="5" id="KW-1185">Reference proteome</keyword>
<organism evidence="2 4">
    <name type="scientific">Glycomyces lechevalierae</name>
    <dbReference type="NCBI Taxonomy" id="256034"/>
    <lineage>
        <taxon>Bacteria</taxon>
        <taxon>Bacillati</taxon>
        <taxon>Actinomycetota</taxon>
        <taxon>Actinomycetes</taxon>
        <taxon>Glycomycetales</taxon>
        <taxon>Glycomycetaceae</taxon>
        <taxon>Glycomyces</taxon>
    </lineage>
</organism>
<comment type="caution">
    <text evidence="2">The sequence shown here is derived from an EMBL/GenBank/DDBJ whole genome shotgun (WGS) entry which is preliminary data.</text>
</comment>
<evidence type="ECO:0000256" key="1">
    <source>
        <dbReference type="SAM" id="MobiDB-lite"/>
    </source>
</evidence>
<accession>A0A9X3PNZ2</accession>
<evidence type="ECO:0000313" key="2">
    <source>
        <dbReference type="EMBL" id="MDA1387168.1"/>
    </source>
</evidence>
<feature type="region of interest" description="Disordered" evidence="1">
    <location>
        <begin position="78"/>
        <end position="109"/>
    </location>
</feature>
<evidence type="ECO:0000313" key="4">
    <source>
        <dbReference type="Proteomes" id="UP001145799"/>
    </source>
</evidence>
<reference evidence="2" key="1">
    <citation type="submission" date="2022-12" db="EMBL/GenBank/DDBJ databases">
        <title>Gycomyces niveus sp.nov., a novel actinomycete isolated from soil in Shouguang.</title>
        <authorList>
            <person name="Yang X."/>
        </authorList>
    </citation>
    <scope>NUCLEOTIDE SEQUENCE</scope>
    <source>
        <strain evidence="2">DSM 44724</strain>
    </source>
</reference>
<dbReference type="EMBL" id="JAVDYD010000001">
    <property type="protein sequence ID" value="MDR7338568.1"/>
    <property type="molecule type" value="Genomic_DNA"/>
</dbReference>
<sequence>MGLISVPVDPAPARAKIDLQLHQRYRTRLGLGRLRCEGCGETGNRHSCTARESAARLFLYTATRTRIAAALDSGRLTTDDLRLRRTAPARHRRRPRPHPRRVPSTNPLAALGIPELAGALR</sequence>
<dbReference type="EMBL" id="JAPZVQ010000014">
    <property type="protein sequence ID" value="MDA1387168.1"/>
    <property type="molecule type" value="Genomic_DNA"/>
</dbReference>
<evidence type="ECO:0000313" key="3">
    <source>
        <dbReference type="EMBL" id="MDR7338568.1"/>
    </source>
</evidence>
<feature type="compositionally biased region" description="Basic residues" evidence="1">
    <location>
        <begin position="84"/>
        <end position="101"/>
    </location>
</feature>
<dbReference type="Proteomes" id="UP001145799">
    <property type="component" value="Unassembled WGS sequence"/>
</dbReference>
<dbReference type="AlphaFoldDB" id="A0A9X3PNZ2"/>
<gene>
    <name evidence="3" type="ORF">J2S69_002287</name>
    <name evidence="2" type="ORF">O2L01_19390</name>
</gene>
<reference evidence="3 5" key="2">
    <citation type="submission" date="2023-07" db="EMBL/GenBank/DDBJ databases">
        <title>Sequencing the genomes of 1000 actinobacteria strains.</title>
        <authorList>
            <person name="Klenk H.-P."/>
        </authorList>
    </citation>
    <scope>NUCLEOTIDE SEQUENCE [LARGE SCALE GENOMIC DNA]</scope>
    <source>
        <strain evidence="3 5">DSM 44724</strain>
    </source>
</reference>
<proteinExistence type="predicted"/>
<dbReference type="Proteomes" id="UP001183604">
    <property type="component" value="Unassembled WGS sequence"/>
</dbReference>
<protein>
    <submittedName>
        <fullName evidence="2">Uncharacterized protein</fullName>
    </submittedName>
</protein>